<keyword evidence="1" id="KW-1133">Transmembrane helix</keyword>
<dbReference type="RefSeq" id="WP_035067086.1">
    <property type="nucleotide sequence ID" value="NZ_LN846931.1"/>
</dbReference>
<keyword evidence="1" id="KW-0472">Membrane</keyword>
<proteinExistence type="predicted"/>
<keyword evidence="2" id="KW-0614">Plasmid</keyword>
<evidence type="ECO:0000313" key="2">
    <source>
        <dbReference type="EMBL" id="CRI06598.1"/>
    </source>
</evidence>
<feature type="transmembrane region" description="Helical" evidence="1">
    <location>
        <begin position="44"/>
        <end position="66"/>
    </location>
</feature>
<reference evidence="2" key="2">
    <citation type="submission" date="2015-04" db="EMBL/GenBank/DDBJ databases">
        <title>Carnobacterium maltaromaticum LMA28 plasmids.</title>
        <authorList>
            <person name="Cailliez-Grimal C."/>
            <person name="Iskandar C."/>
        </authorList>
    </citation>
    <scope>NUCLEOTIDE SEQUENCE [LARGE SCALE GENOMIC DNA]</scope>
    <source>
        <strain evidence="2">LMA28</strain>
        <plasmid evidence="2">megaplasmid</plasmid>
    </source>
</reference>
<sequence length="106" mass="12453">MMTHFFDSFWWMFSGVFITASILITLNLIKVISFRKELSLKFKIVDLIVPISLLVLLIFANFFSGVLYDQFNLATDNMLLILTFYSGIIFLIQVYYTFKKEKQKSV</sequence>
<dbReference type="EMBL" id="LN846931">
    <property type="protein sequence ID" value="CRI06598.1"/>
    <property type="molecule type" value="Genomic_DNA"/>
</dbReference>
<keyword evidence="1" id="KW-0812">Transmembrane</keyword>
<accession>A0A1Z5AZ41</accession>
<name>A0A1Z5AZ41_CARML</name>
<gene>
    <name evidence="2" type="ORF">BN424_mp0056</name>
</gene>
<dbReference type="AlphaFoldDB" id="A0A1Z5AZ41"/>
<protein>
    <submittedName>
        <fullName evidence="2">Uncharacterized protein</fullName>
    </submittedName>
</protein>
<geneLocation type="plasmid" evidence="2">
    <name>megaplasmid</name>
</geneLocation>
<feature type="transmembrane region" description="Helical" evidence="1">
    <location>
        <begin position="12"/>
        <end position="32"/>
    </location>
</feature>
<feature type="transmembrane region" description="Helical" evidence="1">
    <location>
        <begin position="78"/>
        <end position="98"/>
    </location>
</feature>
<organism evidence="2">
    <name type="scientific">Carnobacterium maltaromaticum</name>
    <name type="common">Carnobacterium piscicola</name>
    <dbReference type="NCBI Taxonomy" id="2751"/>
    <lineage>
        <taxon>Bacteria</taxon>
        <taxon>Bacillati</taxon>
        <taxon>Bacillota</taxon>
        <taxon>Bacilli</taxon>
        <taxon>Lactobacillales</taxon>
        <taxon>Carnobacteriaceae</taxon>
        <taxon>Carnobacterium</taxon>
    </lineage>
</organism>
<reference evidence="2" key="1">
    <citation type="submission" date="2015-04" db="EMBL/GenBank/DDBJ databases">
        <title>Carnobacterium maltaromaticum LMA28 complete chromosome sequence.</title>
        <authorList>
            <person name="Borges F."/>
            <person name="Cailliez-Grimal C."/>
        </authorList>
    </citation>
    <scope>NUCLEOTIDE SEQUENCE [LARGE SCALE GENOMIC DNA]</scope>
    <source>
        <strain evidence="2">LMA28</strain>
        <plasmid evidence="2">megaplasmid</plasmid>
    </source>
</reference>
<evidence type="ECO:0000256" key="1">
    <source>
        <dbReference type="SAM" id="Phobius"/>
    </source>
</evidence>